<dbReference type="Gene3D" id="1.20.1070.10">
    <property type="entry name" value="Rhodopsin 7-helix transmembrane proteins"/>
    <property type="match status" value="1"/>
</dbReference>
<evidence type="ECO:0000313" key="8">
    <source>
        <dbReference type="Proteomes" id="UP000747542"/>
    </source>
</evidence>
<dbReference type="InterPro" id="IPR000832">
    <property type="entry name" value="GPCR_2_secretin-like"/>
</dbReference>
<evidence type="ECO:0000259" key="6">
    <source>
        <dbReference type="PROSITE" id="PS50261"/>
    </source>
</evidence>
<dbReference type="Gene3D" id="2.60.220.50">
    <property type="match status" value="1"/>
</dbReference>
<dbReference type="PROSITE" id="PS50261">
    <property type="entry name" value="G_PROTEIN_RECEP_F2_4"/>
    <property type="match status" value="1"/>
</dbReference>
<dbReference type="GO" id="GO:0005886">
    <property type="term" value="C:plasma membrane"/>
    <property type="evidence" value="ECO:0007669"/>
    <property type="project" value="TreeGrafter"/>
</dbReference>
<comment type="caution">
    <text evidence="7">The sequence shown here is derived from an EMBL/GenBank/DDBJ whole genome shotgun (WGS) entry which is preliminary data.</text>
</comment>
<feature type="transmembrane region" description="Helical" evidence="5">
    <location>
        <begin position="575"/>
        <end position="598"/>
    </location>
</feature>
<sequence>MTQRICIVVVVAVIQQNFVAEGQDWHLLDAAMAAIKNNNNFKLSNLFLRGLKPNTERSGKLLLVEAIVLGRDKIVDLLLKNCADPEKTDKLDVYSQCHCQSASEEFLDPEGYIDTAYLKLGKLGEEVKINCSLKDSSSSTWVCTRGGNWVLVSGCEKKNVSVTESTYSHTTETSLSRDDGLAVTLSPDNQLLVCIKESKCITNLILIETCMRCYELKQHATRVNNCRQLCYDVAKQCSGPWNDCKDKHYHKLFEAIETNNISAVRDLLEEGVNINNIIKGMTPLVLAVKLNQIALVNLLLTRCPDRSLSVTTGMNATTIAQNEEYTNLTDILEDQSWCQYCPPEERLRCVEQVPLKLKDKSKLVNITEELDDLESEFVNDFEAAGSVEKRQTIAENRTYRHQNSPNTVIELPENFYENYIDEDGLLTVIFYSYNDLHCATNSIPCNPNVTVPSRVSKANQVNSVIIGATVTESGAWTAENYTICTCDHLTNLAVIMDIHGVLDENIQEILRWWTIIGCSLSMLCLTMCITCLSLAVKAIKNQSGSCIISIHRHLCVCLLVAELVLLSGLDATHDTIGCIVVAALLHYFFLATFTWSAIE</sequence>
<proteinExistence type="predicted"/>
<dbReference type="InterPro" id="IPR017981">
    <property type="entry name" value="GPCR_2-like_7TM"/>
</dbReference>
<keyword evidence="2 5" id="KW-0812">Transmembrane</keyword>
<feature type="domain" description="G-protein coupled receptors family 2 profile 2" evidence="6">
    <location>
        <begin position="510"/>
        <end position="599"/>
    </location>
</feature>
<accession>A0A8J5K9K6</accession>
<dbReference type="Pfam" id="PF00002">
    <property type="entry name" value="7tm_2"/>
    <property type="match status" value="1"/>
</dbReference>
<dbReference type="Proteomes" id="UP000747542">
    <property type="component" value="Unassembled WGS sequence"/>
</dbReference>
<dbReference type="GO" id="GO:0004930">
    <property type="term" value="F:G protein-coupled receptor activity"/>
    <property type="evidence" value="ECO:0007669"/>
    <property type="project" value="InterPro"/>
</dbReference>
<evidence type="ECO:0000256" key="1">
    <source>
        <dbReference type="ARBA" id="ARBA00004141"/>
    </source>
</evidence>
<keyword evidence="3 5" id="KW-1133">Transmembrane helix</keyword>
<comment type="subcellular location">
    <subcellularLocation>
        <location evidence="1">Membrane</location>
        <topology evidence="1">Multi-pass membrane protein</topology>
    </subcellularLocation>
</comment>
<dbReference type="SMART" id="SM00248">
    <property type="entry name" value="ANK"/>
    <property type="match status" value="3"/>
</dbReference>
<protein>
    <submittedName>
        <fullName evidence="7">Latrophilin-like protein LAT-2-like 2</fullName>
    </submittedName>
</protein>
<gene>
    <name evidence="7" type="primary">lat-2-L2</name>
    <name evidence="7" type="ORF">Hamer_G013602</name>
</gene>
<feature type="transmembrane region" description="Helical" evidence="5">
    <location>
        <begin position="512"/>
        <end position="536"/>
    </location>
</feature>
<dbReference type="InterPro" id="IPR002110">
    <property type="entry name" value="Ankyrin_rpt"/>
</dbReference>
<dbReference type="InterPro" id="IPR036770">
    <property type="entry name" value="Ankyrin_rpt-contain_sf"/>
</dbReference>
<feature type="non-terminal residue" evidence="7">
    <location>
        <position position="599"/>
    </location>
</feature>
<evidence type="ECO:0000256" key="4">
    <source>
        <dbReference type="ARBA" id="ARBA00023136"/>
    </source>
</evidence>
<reference evidence="7" key="1">
    <citation type="journal article" date="2021" name="Sci. Adv.">
        <title>The American lobster genome reveals insights on longevity, neural, and immune adaptations.</title>
        <authorList>
            <person name="Polinski J.M."/>
            <person name="Zimin A.V."/>
            <person name="Clark K.F."/>
            <person name="Kohn A.B."/>
            <person name="Sadowski N."/>
            <person name="Timp W."/>
            <person name="Ptitsyn A."/>
            <person name="Khanna P."/>
            <person name="Romanova D.Y."/>
            <person name="Williams P."/>
            <person name="Greenwood S.J."/>
            <person name="Moroz L.L."/>
            <person name="Walt D.R."/>
            <person name="Bodnar A.G."/>
        </authorList>
    </citation>
    <scope>NUCLEOTIDE SEQUENCE</scope>
    <source>
        <strain evidence="7">GMGI-L3</strain>
    </source>
</reference>
<evidence type="ECO:0000313" key="7">
    <source>
        <dbReference type="EMBL" id="KAG7170742.1"/>
    </source>
</evidence>
<keyword evidence="4 5" id="KW-0472">Membrane</keyword>
<dbReference type="GO" id="GO:0007166">
    <property type="term" value="P:cell surface receptor signaling pathway"/>
    <property type="evidence" value="ECO:0007669"/>
    <property type="project" value="InterPro"/>
</dbReference>
<evidence type="ECO:0000256" key="5">
    <source>
        <dbReference type="SAM" id="Phobius"/>
    </source>
</evidence>
<name>A0A8J5K9K6_HOMAM</name>
<dbReference type="EMBL" id="JAHLQT010013773">
    <property type="protein sequence ID" value="KAG7170742.1"/>
    <property type="molecule type" value="Genomic_DNA"/>
</dbReference>
<dbReference type="InterPro" id="IPR046338">
    <property type="entry name" value="GAIN_dom_sf"/>
</dbReference>
<dbReference type="SUPFAM" id="SSF48403">
    <property type="entry name" value="Ankyrin repeat"/>
    <property type="match status" value="1"/>
</dbReference>
<evidence type="ECO:0000256" key="2">
    <source>
        <dbReference type="ARBA" id="ARBA00022692"/>
    </source>
</evidence>
<evidence type="ECO:0000256" key="3">
    <source>
        <dbReference type="ARBA" id="ARBA00022989"/>
    </source>
</evidence>
<dbReference type="PANTHER" id="PTHR12011">
    <property type="entry name" value="ADHESION G-PROTEIN COUPLED RECEPTOR"/>
    <property type="match status" value="1"/>
</dbReference>
<dbReference type="Gene3D" id="1.25.40.20">
    <property type="entry name" value="Ankyrin repeat-containing domain"/>
    <property type="match status" value="1"/>
</dbReference>
<dbReference type="PANTHER" id="PTHR12011:SF347">
    <property type="entry name" value="FI21270P1-RELATED"/>
    <property type="match status" value="1"/>
</dbReference>
<keyword evidence="8" id="KW-1185">Reference proteome</keyword>
<dbReference type="AlphaFoldDB" id="A0A8J5K9K6"/>
<feature type="transmembrane region" description="Helical" evidence="5">
    <location>
        <begin position="548"/>
        <end position="569"/>
    </location>
</feature>
<organism evidence="7 8">
    <name type="scientific">Homarus americanus</name>
    <name type="common">American lobster</name>
    <dbReference type="NCBI Taxonomy" id="6706"/>
    <lineage>
        <taxon>Eukaryota</taxon>
        <taxon>Metazoa</taxon>
        <taxon>Ecdysozoa</taxon>
        <taxon>Arthropoda</taxon>
        <taxon>Crustacea</taxon>
        <taxon>Multicrustacea</taxon>
        <taxon>Malacostraca</taxon>
        <taxon>Eumalacostraca</taxon>
        <taxon>Eucarida</taxon>
        <taxon>Decapoda</taxon>
        <taxon>Pleocyemata</taxon>
        <taxon>Astacidea</taxon>
        <taxon>Nephropoidea</taxon>
        <taxon>Nephropidae</taxon>
        <taxon>Homarus</taxon>
    </lineage>
</organism>